<feature type="domain" description="HTH cro/C1-type" evidence="1">
    <location>
        <begin position="24"/>
        <end position="64"/>
    </location>
</feature>
<dbReference type="SUPFAM" id="SSF47413">
    <property type="entry name" value="lambda repressor-like DNA-binding domains"/>
    <property type="match status" value="1"/>
</dbReference>
<accession>A0A2W7NEW9</accession>
<name>A0A2W7NEW9_9BACT</name>
<dbReference type="Pfam" id="PF01381">
    <property type="entry name" value="HTH_3"/>
    <property type="match status" value="1"/>
</dbReference>
<dbReference type="InterPro" id="IPR001387">
    <property type="entry name" value="Cro/C1-type_HTH"/>
</dbReference>
<comment type="caution">
    <text evidence="2">The sequence shown here is derived from an EMBL/GenBank/DDBJ whole genome shotgun (WGS) entry which is preliminary data.</text>
</comment>
<gene>
    <name evidence="2" type="ORF">LX69_03088</name>
</gene>
<proteinExistence type="predicted"/>
<dbReference type="RefSeq" id="WP_111446896.1">
    <property type="nucleotide sequence ID" value="NZ_QKZK01000038.1"/>
</dbReference>
<keyword evidence="3" id="KW-1185">Reference proteome</keyword>
<dbReference type="CDD" id="cd00093">
    <property type="entry name" value="HTH_XRE"/>
    <property type="match status" value="1"/>
</dbReference>
<dbReference type="PROSITE" id="PS50943">
    <property type="entry name" value="HTH_CROC1"/>
    <property type="match status" value="1"/>
</dbReference>
<organism evidence="2 3">
    <name type="scientific">Breznakibacter xylanolyticus</name>
    <dbReference type="NCBI Taxonomy" id="990"/>
    <lineage>
        <taxon>Bacteria</taxon>
        <taxon>Pseudomonadati</taxon>
        <taxon>Bacteroidota</taxon>
        <taxon>Bacteroidia</taxon>
        <taxon>Marinilabiliales</taxon>
        <taxon>Marinilabiliaceae</taxon>
        <taxon>Breznakibacter</taxon>
    </lineage>
</organism>
<dbReference type="SMART" id="SM00530">
    <property type="entry name" value="HTH_XRE"/>
    <property type="match status" value="1"/>
</dbReference>
<sequence>MTNKKQINRLKIVLVEQNRTNKWLAEQLGKNITTVSRWCTNETQPAIETMIEIAGILKVDVRELLVSTKQENK</sequence>
<dbReference type="Proteomes" id="UP000249239">
    <property type="component" value="Unassembled WGS sequence"/>
</dbReference>
<dbReference type="Gene3D" id="1.10.260.40">
    <property type="entry name" value="lambda repressor-like DNA-binding domains"/>
    <property type="match status" value="1"/>
</dbReference>
<dbReference type="OrthoDB" id="7865033at2"/>
<reference evidence="2 3" key="1">
    <citation type="submission" date="2018-06" db="EMBL/GenBank/DDBJ databases">
        <title>Genomic Encyclopedia of Archaeal and Bacterial Type Strains, Phase II (KMG-II): from individual species to whole genera.</title>
        <authorList>
            <person name="Goeker M."/>
        </authorList>
    </citation>
    <scope>NUCLEOTIDE SEQUENCE [LARGE SCALE GENOMIC DNA]</scope>
    <source>
        <strain evidence="2 3">DSM 6779</strain>
    </source>
</reference>
<dbReference type="EMBL" id="QKZK01000038">
    <property type="protein sequence ID" value="PZX11676.1"/>
    <property type="molecule type" value="Genomic_DNA"/>
</dbReference>
<dbReference type="AlphaFoldDB" id="A0A2W7NEW9"/>
<evidence type="ECO:0000313" key="2">
    <source>
        <dbReference type="EMBL" id="PZX11676.1"/>
    </source>
</evidence>
<evidence type="ECO:0000313" key="3">
    <source>
        <dbReference type="Proteomes" id="UP000249239"/>
    </source>
</evidence>
<dbReference type="InterPro" id="IPR010982">
    <property type="entry name" value="Lambda_DNA-bd_dom_sf"/>
</dbReference>
<evidence type="ECO:0000259" key="1">
    <source>
        <dbReference type="PROSITE" id="PS50943"/>
    </source>
</evidence>
<protein>
    <submittedName>
        <fullName evidence="2">Helix-turn-helix protein</fullName>
    </submittedName>
</protein>
<dbReference type="GO" id="GO:0003677">
    <property type="term" value="F:DNA binding"/>
    <property type="evidence" value="ECO:0007669"/>
    <property type="project" value="InterPro"/>
</dbReference>